<evidence type="ECO:0000313" key="2">
    <source>
        <dbReference type="Proteomes" id="UP000265520"/>
    </source>
</evidence>
<protein>
    <submittedName>
        <fullName evidence="1">Uncharacterized protein</fullName>
    </submittedName>
</protein>
<accession>A0A392R5V1</accession>
<comment type="caution">
    <text evidence="1">The sequence shown here is derived from an EMBL/GenBank/DDBJ whole genome shotgun (WGS) entry which is preliminary data.</text>
</comment>
<sequence>MVIATEGEGHHGPYWASSQILPWFVVDPQNAEHHFVLDRYDSSMDMNQVQTKPFDLQIVFPQPETQQYSEQDQVLVPYNQQRQHIQETRTHQVPVGAKLTLD</sequence>
<dbReference type="EMBL" id="LXQA010183167">
    <property type="protein sequence ID" value="MCI30915.1"/>
    <property type="molecule type" value="Genomic_DNA"/>
</dbReference>
<dbReference type="Proteomes" id="UP000265520">
    <property type="component" value="Unassembled WGS sequence"/>
</dbReference>
<dbReference type="AlphaFoldDB" id="A0A392R5V1"/>
<proteinExistence type="predicted"/>
<name>A0A392R5V1_9FABA</name>
<evidence type="ECO:0000313" key="1">
    <source>
        <dbReference type="EMBL" id="MCI30915.1"/>
    </source>
</evidence>
<keyword evidence="2" id="KW-1185">Reference proteome</keyword>
<reference evidence="1 2" key="1">
    <citation type="journal article" date="2018" name="Front. Plant Sci.">
        <title>Red Clover (Trifolium pratense) and Zigzag Clover (T. medium) - A Picture of Genomic Similarities and Differences.</title>
        <authorList>
            <person name="Dluhosova J."/>
            <person name="Istvanek J."/>
            <person name="Nedelnik J."/>
            <person name="Repkova J."/>
        </authorList>
    </citation>
    <scope>NUCLEOTIDE SEQUENCE [LARGE SCALE GENOMIC DNA]</scope>
    <source>
        <strain evidence="2">cv. 10/8</strain>
        <tissue evidence="1">Leaf</tissue>
    </source>
</reference>
<organism evidence="1 2">
    <name type="scientific">Trifolium medium</name>
    <dbReference type="NCBI Taxonomy" id="97028"/>
    <lineage>
        <taxon>Eukaryota</taxon>
        <taxon>Viridiplantae</taxon>
        <taxon>Streptophyta</taxon>
        <taxon>Embryophyta</taxon>
        <taxon>Tracheophyta</taxon>
        <taxon>Spermatophyta</taxon>
        <taxon>Magnoliopsida</taxon>
        <taxon>eudicotyledons</taxon>
        <taxon>Gunneridae</taxon>
        <taxon>Pentapetalae</taxon>
        <taxon>rosids</taxon>
        <taxon>fabids</taxon>
        <taxon>Fabales</taxon>
        <taxon>Fabaceae</taxon>
        <taxon>Papilionoideae</taxon>
        <taxon>50 kb inversion clade</taxon>
        <taxon>NPAAA clade</taxon>
        <taxon>Hologalegina</taxon>
        <taxon>IRL clade</taxon>
        <taxon>Trifolieae</taxon>
        <taxon>Trifolium</taxon>
    </lineage>
</organism>